<dbReference type="Gene3D" id="3.90.1170.30">
    <property type="entry name" value="Pyrimidine nucleoside phosphorylase-like, C-terminal domain"/>
    <property type="match status" value="1"/>
</dbReference>
<proteinExistence type="inferred from homology"/>
<dbReference type="SUPFAM" id="SSF52418">
    <property type="entry name" value="Nucleoside phosphorylase/phosphoribosyltransferase catalytic domain"/>
    <property type="match status" value="1"/>
</dbReference>
<dbReference type="InterPro" id="IPR013102">
    <property type="entry name" value="PYNP_C"/>
</dbReference>
<evidence type="ECO:0000256" key="6">
    <source>
        <dbReference type="ARBA" id="ARBA00014680"/>
    </source>
</evidence>
<keyword evidence="7 12" id="KW-0328">Glycosyltransferase</keyword>
<feature type="domain" description="Pyrimidine nucleoside phosphorylase C-terminal" evidence="11">
    <location>
        <begin position="345"/>
        <end position="419"/>
    </location>
</feature>
<dbReference type="PIRSF" id="PIRSF000478">
    <property type="entry name" value="TP_PyNP"/>
    <property type="match status" value="1"/>
</dbReference>
<dbReference type="InterPro" id="IPR036566">
    <property type="entry name" value="PYNP-like_C_sf"/>
</dbReference>
<evidence type="ECO:0000313" key="13">
    <source>
        <dbReference type="Proteomes" id="UP000657177"/>
    </source>
</evidence>
<dbReference type="AlphaFoldDB" id="A0A8J6I2W5"/>
<gene>
    <name evidence="12" type="ORF">G5B42_08015</name>
</gene>
<evidence type="ECO:0000256" key="5">
    <source>
        <dbReference type="ARBA" id="ARBA00011889"/>
    </source>
</evidence>
<keyword evidence="8 12" id="KW-0808">Transferase</keyword>
<dbReference type="PANTHER" id="PTHR10515:SF0">
    <property type="entry name" value="THYMIDINE PHOSPHORYLASE"/>
    <property type="match status" value="1"/>
</dbReference>
<comment type="subunit">
    <text evidence="4">Homodimer.</text>
</comment>
<dbReference type="SUPFAM" id="SSF47648">
    <property type="entry name" value="Nucleoside phosphorylase/phosphoribosyltransferase N-terminal domain"/>
    <property type="match status" value="1"/>
</dbReference>
<dbReference type="PROSITE" id="PS00647">
    <property type="entry name" value="THYMID_PHOSPHORYLASE"/>
    <property type="match status" value="1"/>
</dbReference>
<evidence type="ECO:0000256" key="2">
    <source>
        <dbReference type="ARBA" id="ARBA00003877"/>
    </source>
</evidence>
<accession>A0A8J6I2W5</accession>
<evidence type="ECO:0000256" key="9">
    <source>
        <dbReference type="ARBA" id="ARBA00048453"/>
    </source>
</evidence>
<evidence type="ECO:0000256" key="4">
    <source>
        <dbReference type="ARBA" id="ARBA00011738"/>
    </source>
</evidence>
<dbReference type="InterPro" id="IPR000053">
    <property type="entry name" value="Thymidine/pyrmidine_PPase"/>
</dbReference>
<evidence type="ECO:0000256" key="8">
    <source>
        <dbReference type="ARBA" id="ARBA00022679"/>
    </source>
</evidence>
<dbReference type="GO" id="GO:0005829">
    <property type="term" value="C:cytosol"/>
    <property type="evidence" value="ECO:0007669"/>
    <property type="project" value="TreeGrafter"/>
</dbReference>
<dbReference type="InterPro" id="IPR036320">
    <property type="entry name" value="Glycosyl_Trfase_fam3_N_dom_sf"/>
</dbReference>
<comment type="function">
    <text evidence="2">Catalyzes phosphorolysis of the pyrimidine nucleosides uridine, thymidine and 2'-deoxyuridine with the formation of the corresponding pyrimidine base and ribose-1-phosphate.</text>
</comment>
<evidence type="ECO:0000259" key="11">
    <source>
        <dbReference type="SMART" id="SM00941"/>
    </source>
</evidence>
<dbReference type="EC" id="2.4.2.2" evidence="5"/>
<comment type="similarity">
    <text evidence="3">Belongs to the thymidine/pyrimidine-nucleoside phosphorylase family.</text>
</comment>
<evidence type="ECO:0000256" key="10">
    <source>
        <dbReference type="ARBA" id="ARBA00048525"/>
    </source>
</evidence>
<evidence type="ECO:0000313" key="12">
    <source>
        <dbReference type="EMBL" id="MBA2133484.1"/>
    </source>
</evidence>
<dbReference type="SMART" id="SM00941">
    <property type="entry name" value="PYNP_C"/>
    <property type="match status" value="1"/>
</dbReference>
<reference evidence="12" key="1">
    <citation type="submission" date="2020-06" db="EMBL/GenBank/DDBJ databases">
        <title>Novel chitinolytic bacterium.</title>
        <authorList>
            <person name="Ungkulpasvich U."/>
            <person name="Kosugi A."/>
            <person name="Uke A."/>
        </authorList>
    </citation>
    <scope>NUCLEOTIDE SEQUENCE</scope>
    <source>
        <strain evidence="12">UUS1-1</strain>
    </source>
</reference>
<evidence type="ECO:0000256" key="3">
    <source>
        <dbReference type="ARBA" id="ARBA00006915"/>
    </source>
</evidence>
<dbReference type="GO" id="GO:0009032">
    <property type="term" value="F:thymidine phosphorylase activity"/>
    <property type="evidence" value="ECO:0007669"/>
    <property type="project" value="TreeGrafter"/>
</dbReference>
<dbReference type="Gene3D" id="3.40.1030.10">
    <property type="entry name" value="Nucleoside phosphorylase/phosphoribosyltransferase catalytic domain"/>
    <property type="match status" value="1"/>
</dbReference>
<dbReference type="Pfam" id="PF00591">
    <property type="entry name" value="Glycos_transf_3"/>
    <property type="match status" value="1"/>
</dbReference>
<dbReference type="Proteomes" id="UP000657177">
    <property type="component" value="Unassembled WGS sequence"/>
</dbReference>
<comment type="catalytic activity">
    <reaction evidence="1">
        <text>2'-deoxyuridine + phosphate = 2-deoxy-alpha-D-ribose 1-phosphate + uracil</text>
        <dbReference type="Rhea" id="RHEA:22824"/>
        <dbReference type="ChEBI" id="CHEBI:16450"/>
        <dbReference type="ChEBI" id="CHEBI:17568"/>
        <dbReference type="ChEBI" id="CHEBI:43474"/>
        <dbReference type="ChEBI" id="CHEBI:57259"/>
        <dbReference type="EC" id="2.4.2.2"/>
    </reaction>
</comment>
<evidence type="ECO:0000256" key="1">
    <source>
        <dbReference type="ARBA" id="ARBA00001066"/>
    </source>
</evidence>
<dbReference type="InterPro" id="IPR018090">
    <property type="entry name" value="Pyrmidine_PPas_bac/euk"/>
</dbReference>
<dbReference type="InterPro" id="IPR017459">
    <property type="entry name" value="Glycosyl_Trfase_fam3_N_dom"/>
</dbReference>
<name>A0A8J6I2W5_9FIRM</name>
<dbReference type="GO" id="GO:0006206">
    <property type="term" value="P:pyrimidine nucleobase metabolic process"/>
    <property type="evidence" value="ECO:0007669"/>
    <property type="project" value="InterPro"/>
</dbReference>
<dbReference type="NCBIfam" id="NF004747">
    <property type="entry name" value="PRK06078.1"/>
    <property type="match status" value="1"/>
</dbReference>
<dbReference type="NCBIfam" id="NF004490">
    <property type="entry name" value="PRK05820.1"/>
    <property type="match status" value="1"/>
</dbReference>
<dbReference type="SUPFAM" id="SSF54680">
    <property type="entry name" value="Pyrimidine nucleoside phosphorylase C-terminal domain"/>
    <property type="match status" value="1"/>
</dbReference>
<evidence type="ECO:0000256" key="7">
    <source>
        <dbReference type="ARBA" id="ARBA00022676"/>
    </source>
</evidence>
<organism evidence="12 13">
    <name type="scientific">Capillibacterium thermochitinicola</name>
    <dbReference type="NCBI Taxonomy" id="2699427"/>
    <lineage>
        <taxon>Bacteria</taxon>
        <taxon>Bacillati</taxon>
        <taxon>Bacillota</taxon>
        <taxon>Capillibacterium</taxon>
    </lineage>
</organism>
<dbReference type="InterPro" id="IPR000312">
    <property type="entry name" value="Glycosyl_Trfase_fam3"/>
</dbReference>
<comment type="caution">
    <text evidence="12">The sequence shown here is derived from an EMBL/GenBank/DDBJ whole genome shotgun (WGS) entry which is preliminary data.</text>
</comment>
<dbReference type="FunFam" id="3.40.1030.10:FF:000003">
    <property type="entry name" value="Pyrimidine-nucleoside phosphorylase"/>
    <property type="match status" value="1"/>
</dbReference>
<dbReference type="Gene3D" id="1.20.970.10">
    <property type="entry name" value="Transferase, Pyrimidine Nucleoside Phosphorylase, Chain C"/>
    <property type="match status" value="1"/>
</dbReference>
<comment type="catalytic activity">
    <reaction evidence="10">
        <text>thymidine + phosphate = 2-deoxy-alpha-D-ribose 1-phosphate + thymine</text>
        <dbReference type="Rhea" id="RHEA:16037"/>
        <dbReference type="ChEBI" id="CHEBI:17748"/>
        <dbReference type="ChEBI" id="CHEBI:17821"/>
        <dbReference type="ChEBI" id="CHEBI:43474"/>
        <dbReference type="ChEBI" id="CHEBI:57259"/>
        <dbReference type="EC" id="2.4.2.2"/>
    </reaction>
</comment>
<dbReference type="Pfam" id="PF02885">
    <property type="entry name" value="Glycos_trans_3N"/>
    <property type="match status" value="1"/>
</dbReference>
<protein>
    <recommendedName>
        <fullName evidence="6">Pyrimidine-nucleoside phosphorylase</fullName>
        <ecNumber evidence="5">2.4.2.2</ecNumber>
    </recommendedName>
</protein>
<dbReference type="InterPro" id="IPR017872">
    <property type="entry name" value="Pyrmidine_PPase_CS"/>
</dbReference>
<dbReference type="PANTHER" id="PTHR10515">
    <property type="entry name" value="THYMIDINE PHOSPHORYLASE"/>
    <property type="match status" value="1"/>
</dbReference>
<dbReference type="GO" id="GO:0006213">
    <property type="term" value="P:pyrimidine nucleoside metabolic process"/>
    <property type="evidence" value="ECO:0007669"/>
    <property type="project" value="InterPro"/>
</dbReference>
<comment type="catalytic activity">
    <reaction evidence="9">
        <text>uridine + phosphate = alpha-D-ribose 1-phosphate + uracil</text>
        <dbReference type="Rhea" id="RHEA:24388"/>
        <dbReference type="ChEBI" id="CHEBI:16704"/>
        <dbReference type="ChEBI" id="CHEBI:17568"/>
        <dbReference type="ChEBI" id="CHEBI:43474"/>
        <dbReference type="ChEBI" id="CHEBI:57720"/>
        <dbReference type="EC" id="2.4.2.2"/>
    </reaction>
</comment>
<sequence length="434" mass="45654">MRMVDVISRKRDGLEHTPEEIAYIVQGIVDGSIPDYQLAAWCMAVYFQGMTPREARDMAVRMAATGDQVDLSPLPGVKIDKHSTGGVGDKTSLVVAPLVAAAGIPVCKMSGRGLGHTGGTIDKLESIPGFRTELTLDELFAQVKKIGVGLVGQTGNLVPADKRLYALRDVTGTVASIPLIATSIMSKKLAGGADGFVLDVKVGDGAFLKTKEEAEKLAELMVAIGKNADRKTVAVLSNMDQPLGKAVGNALEVREAIATLRGEGPADLEELSLVLGAQMLVLAGAEKEVAVAKAKLQALLDSGDGLRAFGRWIEGQGGDPRIVDDPERLPLAAHVVGVKSPRSGYVAKWATETLGLISMRLGAGRARKEDPIDHSVGLVIEKKLGDWVEAGEEIAKVYARTAAEAENGAAEVLAAVQLAPTPPPKKPLVIGYII</sequence>
<dbReference type="EMBL" id="JAAKDE010000015">
    <property type="protein sequence ID" value="MBA2133484.1"/>
    <property type="molecule type" value="Genomic_DNA"/>
</dbReference>
<keyword evidence="13" id="KW-1185">Reference proteome</keyword>
<dbReference type="Pfam" id="PF07831">
    <property type="entry name" value="PYNP_C"/>
    <property type="match status" value="1"/>
</dbReference>
<dbReference type="NCBIfam" id="TIGR02644">
    <property type="entry name" value="Y_phosphoryl"/>
    <property type="match status" value="1"/>
</dbReference>
<dbReference type="GO" id="GO:0004645">
    <property type="term" value="F:1,4-alpha-oligoglucan phosphorylase activity"/>
    <property type="evidence" value="ECO:0007669"/>
    <property type="project" value="InterPro"/>
</dbReference>
<dbReference type="InterPro" id="IPR035902">
    <property type="entry name" value="Nuc_phospho_transferase"/>
</dbReference>